<keyword evidence="1" id="KW-0378">Hydrolase</keyword>
<comment type="caution">
    <text evidence="1">The sequence shown here is derived from an EMBL/GenBank/DDBJ whole genome shotgun (WGS) entry which is preliminary data.</text>
</comment>
<dbReference type="Pfam" id="PF05013">
    <property type="entry name" value="FGase"/>
    <property type="match status" value="1"/>
</dbReference>
<dbReference type="InterPro" id="IPR007709">
    <property type="entry name" value="N-FG_amidohydro"/>
</dbReference>
<reference evidence="1 2" key="1">
    <citation type="submission" date="2022-04" db="EMBL/GenBank/DDBJ databases">
        <authorList>
            <person name="Ye Y.-Q."/>
            <person name="Du Z.-J."/>
        </authorList>
    </citation>
    <scope>NUCLEOTIDE SEQUENCE [LARGE SCALE GENOMIC DNA]</scope>
    <source>
        <strain evidence="1 2">A6E488</strain>
    </source>
</reference>
<dbReference type="InterPro" id="IPR010247">
    <property type="entry name" value="HutG_amidohyd"/>
</dbReference>
<evidence type="ECO:0000313" key="1">
    <source>
        <dbReference type="EMBL" id="MCT8972052.1"/>
    </source>
</evidence>
<evidence type="ECO:0000313" key="2">
    <source>
        <dbReference type="Proteomes" id="UP001320898"/>
    </source>
</evidence>
<organism evidence="1 2">
    <name type="scientific">Microbaculum marinisediminis</name>
    <dbReference type="NCBI Taxonomy" id="2931392"/>
    <lineage>
        <taxon>Bacteria</taxon>
        <taxon>Pseudomonadati</taxon>
        <taxon>Pseudomonadota</taxon>
        <taxon>Alphaproteobacteria</taxon>
        <taxon>Hyphomicrobiales</taxon>
        <taxon>Tepidamorphaceae</taxon>
        <taxon>Microbaculum</taxon>
    </lineage>
</organism>
<dbReference type="SUPFAM" id="SSF53187">
    <property type="entry name" value="Zn-dependent exopeptidases"/>
    <property type="match status" value="1"/>
</dbReference>
<dbReference type="AlphaFoldDB" id="A0AAW5QY43"/>
<accession>A0AAW5QY43</accession>
<dbReference type="GO" id="GO:0050129">
    <property type="term" value="F:N-formylglutamate deformylase activity"/>
    <property type="evidence" value="ECO:0007669"/>
    <property type="project" value="UniProtKB-EC"/>
</dbReference>
<sequence length="282" mass="31065">MDDIVRVRRGGSPLILSMPHAGTEIPQEVARRLNETGLAVPDTDWWIPRLYDFADALDPTVVEARLSRYVVDVNRDPSGTSLYPGQATTELCPTTTFDGEPIYQDGMAPGALETGIRRDRYFWPYHIALRSEIDRVREAHGYALLYDCHSIRSVVPRLFEGPLPVFSIGTNGGQSCAPEIEAAITAALAEAPQDEGSEMDLGYVVNGRFKGGWITRHFGEPDMRVHAVQMELAQKAYMLEAPPWTYDEDKAAQTRPVLRGVLDALVEAGARIAGAPNEGGNR</sequence>
<dbReference type="EMBL" id="JALIDZ010000004">
    <property type="protein sequence ID" value="MCT8972052.1"/>
    <property type="molecule type" value="Genomic_DNA"/>
</dbReference>
<proteinExistence type="predicted"/>
<name>A0AAW5QY43_9HYPH</name>
<dbReference type="Gene3D" id="3.40.630.40">
    <property type="entry name" value="Zn-dependent exopeptidases"/>
    <property type="match status" value="1"/>
</dbReference>
<gene>
    <name evidence="1" type="primary">hutG</name>
    <name evidence="1" type="ORF">MUB46_09315</name>
</gene>
<dbReference type="NCBIfam" id="TIGR02017">
    <property type="entry name" value="hutG_amidohyd"/>
    <property type="match status" value="1"/>
</dbReference>
<keyword evidence="2" id="KW-1185">Reference proteome</keyword>
<dbReference type="EC" id="3.5.1.68" evidence="1"/>
<dbReference type="Proteomes" id="UP001320898">
    <property type="component" value="Unassembled WGS sequence"/>
</dbReference>
<protein>
    <submittedName>
        <fullName evidence="1">N-formylglutamate deformylase</fullName>
        <ecNumber evidence="1">3.5.1.68</ecNumber>
    </submittedName>
</protein>